<name>A0A4Y3PXD7_BREPA</name>
<reference evidence="2 3" key="1">
    <citation type="submission" date="2019-06" db="EMBL/GenBank/DDBJ databases">
        <title>Whole genome shotgun sequence of Brevibacillus parabrevis NBRC 12334.</title>
        <authorList>
            <person name="Hosoyama A."/>
            <person name="Uohara A."/>
            <person name="Ohji S."/>
            <person name="Ichikawa N."/>
        </authorList>
    </citation>
    <scope>NUCLEOTIDE SEQUENCE [LARGE SCALE GENOMIC DNA]</scope>
    <source>
        <strain evidence="2 3">NBRC 12334</strain>
    </source>
</reference>
<evidence type="ECO:0008006" key="4">
    <source>
        <dbReference type="Google" id="ProtNLM"/>
    </source>
</evidence>
<evidence type="ECO:0000256" key="1">
    <source>
        <dbReference type="SAM" id="MobiDB-lite"/>
    </source>
</evidence>
<evidence type="ECO:0000313" key="3">
    <source>
        <dbReference type="Proteomes" id="UP000316882"/>
    </source>
</evidence>
<dbReference type="Proteomes" id="UP000316882">
    <property type="component" value="Unassembled WGS sequence"/>
</dbReference>
<dbReference type="Gene3D" id="3.55.50.10">
    <property type="entry name" value="Baseplate protein-like domains"/>
    <property type="match status" value="1"/>
</dbReference>
<keyword evidence="3" id="KW-1185">Reference proteome</keyword>
<dbReference type="EMBL" id="BJMH01000053">
    <property type="protein sequence ID" value="GEB35761.1"/>
    <property type="molecule type" value="Genomic_DNA"/>
</dbReference>
<evidence type="ECO:0000313" key="2">
    <source>
        <dbReference type="EMBL" id="GEB35761.1"/>
    </source>
</evidence>
<organism evidence="2 3">
    <name type="scientific">Brevibacillus parabrevis</name>
    <dbReference type="NCBI Taxonomy" id="54914"/>
    <lineage>
        <taxon>Bacteria</taxon>
        <taxon>Bacillati</taxon>
        <taxon>Bacillota</taxon>
        <taxon>Bacilli</taxon>
        <taxon>Bacillales</taxon>
        <taxon>Paenibacillaceae</taxon>
        <taxon>Brevibacillus</taxon>
    </lineage>
</organism>
<feature type="compositionally biased region" description="Gly residues" evidence="1">
    <location>
        <begin position="379"/>
        <end position="395"/>
    </location>
</feature>
<feature type="region of interest" description="Disordered" evidence="1">
    <location>
        <begin position="370"/>
        <end position="400"/>
    </location>
</feature>
<sequence length="493" mass="55081">MSSQFFTYKNIQVMPYELTHLQTLKVVKKMNEHARLWFTGIISEEQKDSYVNQTNSQTPVKIVLTDGKGKPTAWFEGIVLRVNVKASRGVYYLSVEAVSYTYLLDVKTKKRSFQNPAMTYANLVKTVLSAYGKADFIDSVTKGKTLGTFIMQYEETDWQFLKRMASRFYTSLVPATTFPLPKFFFGLPSGQDKGKLTAGHYTVHKRVGEFQSDSENKIPGINEQDYTVYEVESEQVLEVGNEVQFKNRPLVVGEAVSEIKDGILTHTYKLFPRKGMYRKKLYNHAIIGASIQGRVLQIQNDNVRAKLDMDDQQDQSTAYWFPYSTIYTSENQTGWYVMPEVNDQIRIYFPSKKEEDGIAISSVLKDIPDAKPDAKKKSGGSGGGAAAAGGSGGGNDRMKDPAVKTFRTKYGKEIVLAPDKIVISAGEMSITISDKHGISIVSNQNVNITAGQDINMSGNTIHINAQKIELTGKGNTITLEDKIEMKGSEIKMN</sequence>
<dbReference type="Pfam" id="PF05954">
    <property type="entry name" value="Phage_GPD"/>
    <property type="match status" value="1"/>
</dbReference>
<proteinExistence type="predicted"/>
<dbReference type="AlphaFoldDB" id="A0A4Y3PXD7"/>
<comment type="caution">
    <text evidence="2">The sequence shown here is derived from an EMBL/GenBank/DDBJ whole genome shotgun (WGS) entry which is preliminary data.</text>
</comment>
<gene>
    <name evidence="2" type="ORF">BPA01_53410</name>
</gene>
<dbReference type="RefSeq" id="WP_122965913.1">
    <property type="nucleotide sequence ID" value="NZ_BJMH01000053.1"/>
</dbReference>
<protein>
    <recommendedName>
        <fullName evidence="4">Gp5/Type VI secretion system Vgr protein OB-fold domain-containing protein</fullName>
    </recommendedName>
</protein>
<dbReference type="SUPFAM" id="SSF69279">
    <property type="entry name" value="Phage tail proteins"/>
    <property type="match status" value="1"/>
</dbReference>
<dbReference type="Gene3D" id="2.30.110.50">
    <property type="match status" value="1"/>
</dbReference>
<accession>A0A4Y3PXD7</accession>